<evidence type="ECO:0000313" key="4">
    <source>
        <dbReference type="EMBL" id="SZX59743.1"/>
    </source>
</evidence>
<proteinExistence type="predicted"/>
<dbReference type="EMBL" id="FNXT01000025">
    <property type="protein sequence ID" value="SZX59743.1"/>
    <property type="molecule type" value="Genomic_DNA"/>
</dbReference>
<dbReference type="SUPFAM" id="SSF54631">
    <property type="entry name" value="CBS-domain pair"/>
    <property type="match status" value="1"/>
</dbReference>
<dbReference type="PANTHER" id="PTHR43080:SF2">
    <property type="entry name" value="CBS DOMAIN-CONTAINING PROTEIN"/>
    <property type="match status" value="1"/>
</dbReference>
<dbReference type="Proteomes" id="UP000256970">
    <property type="component" value="Unassembled WGS sequence"/>
</dbReference>
<dbReference type="Pfam" id="PF00571">
    <property type="entry name" value="CBS"/>
    <property type="match status" value="2"/>
</dbReference>
<keyword evidence="5" id="KW-1185">Reference proteome</keyword>
<dbReference type="PANTHER" id="PTHR43080">
    <property type="entry name" value="CBS DOMAIN-CONTAINING PROTEIN CBSX3, MITOCHONDRIAL"/>
    <property type="match status" value="1"/>
</dbReference>
<keyword evidence="1 2" id="KW-0129">CBS domain</keyword>
<evidence type="ECO:0000256" key="1">
    <source>
        <dbReference type="ARBA" id="ARBA00023122"/>
    </source>
</evidence>
<name>A0A383V471_TETOB</name>
<feature type="domain" description="CBS" evidence="3">
    <location>
        <begin position="139"/>
        <end position="200"/>
    </location>
</feature>
<dbReference type="InterPro" id="IPR051257">
    <property type="entry name" value="Diverse_CBS-Domain"/>
</dbReference>
<dbReference type="InterPro" id="IPR046342">
    <property type="entry name" value="CBS_dom_sf"/>
</dbReference>
<sequence length="211" mass="23386">MLQLRILGRSLLAPGSLLPLQRAFTSSAAQCKASEPAFEHSEDRDECSFQTKIWEVLQTKDDGKRLWVSDECMVLDAVKKMAQNDVGSLLVYDKDKVGPGGEVPTSIDACVGIVTERDYLKKVMLKGLASPTTPVSKIMTPQEKLAVLTPQHSVLEAMDLMVKYNVRHVPVIEPHAANMAGVLSMKDVIKVLLDDRKHEVDAMKDYIHGSW</sequence>
<dbReference type="SMART" id="SM00116">
    <property type="entry name" value="CBS"/>
    <property type="match status" value="2"/>
</dbReference>
<dbReference type="Gene3D" id="3.10.580.10">
    <property type="entry name" value="CBS-domain"/>
    <property type="match status" value="1"/>
</dbReference>
<gene>
    <name evidence="4" type="ORF">BQ4739_LOCUS355</name>
</gene>
<evidence type="ECO:0000259" key="3">
    <source>
        <dbReference type="PROSITE" id="PS51371"/>
    </source>
</evidence>
<dbReference type="AlphaFoldDB" id="A0A383V471"/>
<evidence type="ECO:0000313" key="5">
    <source>
        <dbReference type="Proteomes" id="UP000256970"/>
    </source>
</evidence>
<dbReference type="InterPro" id="IPR000644">
    <property type="entry name" value="CBS_dom"/>
</dbReference>
<accession>A0A383V471</accession>
<reference evidence="4 5" key="1">
    <citation type="submission" date="2016-10" db="EMBL/GenBank/DDBJ databases">
        <authorList>
            <person name="Cai Z."/>
        </authorList>
    </citation>
    <scope>NUCLEOTIDE SEQUENCE [LARGE SCALE GENOMIC DNA]</scope>
</reference>
<organism evidence="4 5">
    <name type="scientific">Tetradesmus obliquus</name>
    <name type="common">Green alga</name>
    <name type="synonym">Acutodesmus obliquus</name>
    <dbReference type="NCBI Taxonomy" id="3088"/>
    <lineage>
        <taxon>Eukaryota</taxon>
        <taxon>Viridiplantae</taxon>
        <taxon>Chlorophyta</taxon>
        <taxon>core chlorophytes</taxon>
        <taxon>Chlorophyceae</taxon>
        <taxon>CS clade</taxon>
        <taxon>Sphaeropleales</taxon>
        <taxon>Scenedesmaceae</taxon>
        <taxon>Tetradesmus</taxon>
    </lineage>
</organism>
<dbReference type="STRING" id="3088.A0A383V471"/>
<dbReference type="PROSITE" id="PS51371">
    <property type="entry name" value="CBS"/>
    <property type="match status" value="1"/>
</dbReference>
<protein>
    <recommendedName>
        <fullName evidence="3">CBS domain-containing protein</fullName>
    </recommendedName>
</protein>
<evidence type="ECO:0000256" key="2">
    <source>
        <dbReference type="PROSITE-ProRule" id="PRU00703"/>
    </source>
</evidence>